<dbReference type="Pfam" id="PF07002">
    <property type="entry name" value="Copine"/>
    <property type="match status" value="1"/>
</dbReference>
<keyword evidence="2" id="KW-0677">Repeat</keyword>
<dbReference type="InterPro" id="IPR010734">
    <property type="entry name" value="Copine_C"/>
</dbReference>
<feature type="compositionally biased region" description="Low complexity" evidence="3">
    <location>
        <begin position="513"/>
        <end position="525"/>
    </location>
</feature>
<feature type="domain" description="VWFA" evidence="5">
    <location>
        <begin position="235"/>
        <end position="429"/>
    </location>
</feature>
<evidence type="ECO:0000256" key="2">
    <source>
        <dbReference type="ARBA" id="ARBA00022737"/>
    </source>
</evidence>
<evidence type="ECO:0000259" key="4">
    <source>
        <dbReference type="SMART" id="SM00239"/>
    </source>
</evidence>
<dbReference type="SMART" id="SM00239">
    <property type="entry name" value="C2"/>
    <property type="match status" value="1"/>
</dbReference>
<dbReference type="InterPro" id="IPR002035">
    <property type="entry name" value="VWF_A"/>
</dbReference>
<dbReference type="Gene3D" id="3.40.50.410">
    <property type="entry name" value="von Willebrand factor, type A domain"/>
    <property type="match status" value="1"/>
</dbReference>
<name>A0ABM0ZZW5_APLCA</name>
<dbReference type="PANTHER" id="PTHR10857:SF106">
    <property type="entry name" value="C2 DOMAIN-CONTAINING PROTEIN"/>
    <property type="match status" value="1"/>
</dbReference>
<gene>
    <name evidence="7" type="primary">LOC101855724</name>
</gene>
<dbReference type="InterPro" id="IPR035892">
    <property type="entry name" value="C2_domain_sf"/>
</dbReference>
<dbReference type="Pfam" id="PF00168">
    <property type="entry name" value="C2"/>
    <property type="match status" value="2"/>
</dbReference>
<dbReference type="CDD" id="cd04047">
    <property type="entry name" value="C2B_Copine"/>
    <property type="match status" value="1"/>
</dbReference>
<dbReference type="SUPFAM" id="SSF53300">
    <property type="entry name" value="vWA-like"/>
    <property type="match status" value="1"/>
</dbReference>
<dbReference type="InterPro" id="IPR000008">
    <property type="entry name" value="C2_dom"/>
</dbReference>
<dbReference type="InterPro" id="IPR036465">
    <property type="entry name" value="vWFA_dom_sf"/>
</dbReference>
<dbReference type="SUPFAM" id="SSF49562">
    <property type="entry name" value="C2 domain (Calcium/lipid-binding domain, CaLB)"/>
    <property type="match status" value="1"/>
</dbReference>
<feature type="region of interest" description="Disordered" evidence="3">
    <location>
        <begin position="509"/>
        <end position="544"/>
    </location>
</feature>
<accession>A0ABM0ZZW5</accession>
<dbReference type="InterPro" id="IPR037768">
    <property type="entry name" value="C2B_Copine"/>
</dbReference>
<keyword evidence="6" id="KW-1185">Reference proteome</keyword>
<evidence type="ECO:0000259" key="5">
    <source>
        <dbReference type="SMART" id="SM00327"/>
    </source>
</evidence>
<protein>
    <submittedName>
        <fullName evidence="7">Copine-1</fullName>
    </submittedName>
</protein>
<reference evidence="7" key="1">
    <citation type="submission" date="2025-08" db="UniProtKB">
        <authorList>
            <consortium name="RefSeq"/>
        </authorList>
    </citation>
    <scope>IDENTIFICATION</scope>
</reference>
<evidence type="ECO:0000313" key="6">
    <source>
        <dbReference type="Proteomes" id="UP000694888"/>
    </source>
</evidence>
<dbReference type="Proteomes" id="UP000694888">
    <property type="component" value="Unplaced"/>
</dbReference>
<dbReference type="RefSeq" id="XP_012937974.1">
    <property type="nucleotide sequence ID" value="XM_013082520.1"/>
</dbReference>
<sequence length="578" mass="63771">MDYLPTVQQPLLFSVYDIDSRSMDLRHHDFVGSVEVKLDALLGQNLELHTTTKTLRVAGDPKSRGLIHVTAEVIKTTRGKVQMHVAGQALSKVGILRRKPDAFLEIGRQISSLEFQPVFRTEVAAKTKHPWWRPFDLTIQRMCNDDWDRPIQFSCWNVSYGSGFSKTFDLIGRCEISLRQMTALPSEGHYRSLELTSPRRERQNKKSATVGTLRFYQFITDMQYSLLDYIRGGCRLRLVTAIDFTASNGVLSDPLSLHNVKEARNNQYLNALESLGSVIARYDPEQKVAAFGFGAKRSVDSPTDHCLQLIPNTWAKGIKGVSEAYHTILPSLTFAGPTYIAPILDKVMELANVDVTQEKQSYYVLLVITDGIINDMDLVVKKLVDASRLPMSVIILGVGPSDFTLMEQFHEASHAPLFDTSEKKTADRPNYHFSALKAGALSNGSRTIVVQNALAALSAQVLQYMKMRNITPGPPGQARLDPKNSWVDSSTVLEGEDNGDPLAFLDIPDNVASPSPTGSTSSIPGLLPAGSGEKGSGTDAWRKTSGKRANFQTGLHCPTCGSYIEPGSSVYKDVLKMS</sequence>
<dbReference type="InterPro" id="IPR045052">
    <property type="entry name" value="Copine"/>
</dbReference>
<evidence type="ECO:0000256" key="3">
    <source>
        <dbReference type="SAM" id="MobiDB-lite"/>
    </source>
</evidence>
<dbReference type="GeneID" id="101855724"/>
<dbReference type="SMART" id="SM00327">
    <property type="entry name" value="VWA"/>
    <property type="match status" value="1"/>
</dbReference>
<comment type="similarity">
    <text evidence="1">Belongs to the copine family.</text>
</comment>
<organism evidence="6 7">
    <name type="scientific">Aplysia californica</name>
    <name type="common">California sea hare</name>
    <dbReference type="NCBI Taxonomy" id="6500"/>
    <lineage>
        <taxon>Eukaryota</taxon>
        <taxon>Metazoa</taxon>
        <taxon>Spiralia</taxon>
        <taxon>Lophotrochozoa</taxon>
        <taxon>Mollusca</taxon>
        <taxon>Gastropoda</taxon>
        <taxon>Heterobranchia</taxon>
        <taxon>Euthyneura</taxon>
        <taxon>Tectipleura</taxon>
        <taxon>Aplysiida</taxon>
        <taxon>Aplysioidea</taxon>
        <taxon>Aplysiidae</taxon>
        <taxon>Aplysia</taxon>
    </lineage>
</organism>
<evidence type="ECO:0000256" key="1">
    <source>
        <dbReference type="ARBA" id="ARBA00009048"/>
    </source>
</evidence>
<feature type="domain" description="C2" evidence="4">
    <location>
        <begin position="68"/>
        <end position="190"/>
    </location>
</feature>
<proteinExistence type="inferred from homology"/>
<dbReference type="Gene3D" id="2.60.40.150">
    <property type="entry name" value="C2 domain"/>
    <property type="match status" value="1"/>
</dbReference>
<evidence type="ECO:0000313" key="7">
    <source>
        <dbReference type="RefSeq" id="XP_012937974.1"/>
    </source>
</evidence>
<dbReference type="PANTHER" id="PTHR10857">
    <property type="entry name" value="COPINE"/>
    <property type="match status" value="1"/>
</dbReference>